<dbReference type="Proteomes" id="UP000319160">
    <property type="component" value="Unassembled WGS sequence"/>
</dbReference>
<dbReference type="PANTHER" id="PTHR33112:SF16">
    <property type="entry name" value="HETEROKARYON INCOMPATIBILITY DOMAIN-CONTAINING PROTEIN"/>
    <property type="match status" value="1"/>
</dbReference>
<dbReference type="InterPro" id="IPR010730">
    <property type="entry name" value="HET"/>
</dbReference>
<feature type="domain" description="Heterokaryon incompatibility" evidence="1">
    <location>
        <begin position="181"/>
        <end position="330"/>
    </location>
</feature>
<name>A0A553HT51_9PEZI</name>
<proteinExistence type="predicted"/>
<evidence type="ECO:0000259" key="1">
    <source>
        <dbReference type="Pfam" id="PF06985"/>
    </source>
</evidence>
<keyword evidence="3" id="KW-1185">Reference proteome</keyword>
<evidence type="ECO:0000313" key="2">
    <source>
        <dbReference type="EMBL" id="TRX91111.1"/>
    </source>
</evidence>
<dbReference type="PANTHER" id="PTHR33112">
    <property type="entry name" value="DOMAIN PROTEIN, PUTATIVE-RELATED"/>
    <property type="match status" value="1"/>
</dbReference>
<comment type="caution">
    <text evidence="2">The sequence shown here is derived from an EMBL/GenBank/DDBJ whole genome shotgun (WGS) entry which is preliminary data.</text>
</comment>
<sequence>MTCPFCALVEQCIRAPTAVNPTASDFAGALEIAGIDEDEIVQLVIRPDENLLGICFIRQDEVDEELLTTSTIRLFTDSRELKARSTLIIVHSKLILLEAALTSRSEAASPFGMIVSQVPDLNNIGTLARTWIEDCRSNHQECNAPAPATHASLPTRVLDIDRVRLTGQLQLLHTKNVSGMYITLSHSWGGKQPAITVKSNLSARYGGFPLSELPPTFRDAITVATELSIRYIWIDSLCIVQDDPDDWKREAAKMGDVYLNSYLTIAATRAPNSETGFLGPRSFTQTVKLPGKILGPHNPFTADIYACQRRSFASDVDDGPLNRRAWVLQERILSPRTLHFTEHQVYWECWQYHQGEDLEYQYLGVMKKEAYPVELSPSSLLRDPLTHNSRLLQGWWHMSSDYTSRGLTYQTDKLIAIDGLVQKLASQLQISYTKGIWKEFLHASVLWSARTEDLEYLPQVGAPSWSWASQQGPINYLQLYDYEPVPEFKIYEVDNSCAPETLLAQAAVARLNTDASIGEVRWSDPATDQTAFPPELDYFATKYRVIHNNSGDTLGWMTLDAGIESLTGFSHLFWVPVAKDSHSHEESVDLPMSLSEIEQKCYCLLIQEDDSGYYKRVGVSSLKTEQYLKSCHKPVLIA</sequence>
<protein>
    <recommendedName>
        <fullName evidence="1">Heterokaryon incompatibility domain-containing protein</fullName>
    </recommendedName>
</protein>
<dbReference type="EMBL" id="VFLP01000049">
    <property type="protein sequence ID" value="TRX91111.1"/>
    <property type="molecule type" value="Genomic_DNA"/>
</dbReference>
<organism evidence="2 3">
    <name type="scientific">Xylaria flabelliformis</name>
    <dbReference type="NCBI Taxonomy" id="2512241"/>
    <lineage>
        <taxon>Eukaryota</taxon>
        <taxon>Fungi</taxon>
        <taxon>Dikarya</taxon>
        <taxon>Ascomycota</taxon>
        <taxon>Pezizomycotina</taxon>
        <taxon>Sordariomycetes</taxon>
        <taxon>Xylariomycetidae</taxon>
        <taxon>Xylariales</taxon>
        <taxon>Xylariaceae</taxon>
        <taxon>Xylaria</taxon>
    </lineage>
</organism>
<dbReference type="AlphaFoldDB" id="A0A553HT51"/>
<evidence type="ECO:0000313" key="3">
    <source>
        <dbReference type="Proteomes" id="UP000319160"/>
    </source>
</evidence>
<reference evidence="3" key="1">
    <citation type="submission" date="2019-06" db="EMBL/GenBank/DDBJ databases">
        <title>Draft genome sequence of the griseofulvin-producing fungus Xylaria cubensis strain G536.</title>
        <authorList>
            <person name="Mead M.E."/>
            <person name="Raja H.A."/>
            <person name="Steenwyk J.L."/>
            <person name="Knowles S.L."/>
            <person name="Oberlies N.H."/>
            <person name="Rokas A."/>
        </authorList>
    </citation>
    <scope>NUCLEOTIDE SEQUENCE [LARGE SCALE GENOMIC DNA]</scope>
    <source>
        <strain evidence="3">G536</strain>
    </source>
</reference>
<gene>
    <name evidence="2" type="ORF">FHL15_008093</name>
</gene>
<dbReference type="OrthoDB" id="3486565at2759"/>
<accession>A0A553HT51</accession>
<dbReference type="STRING" id="2512241.A0A553HT51"/>
<dbReference type="Pfam" id="PF06985">
    <property type="entry name" value="HET"/>
    <property type="match status" value="1"/>
</dbReference>